<evidence type="ECO:0000256" key="8">
    <source>
        <dbReference type="ARBA" id="ARBA00023141"/>
    </source>
</evidence>
<dbReference type="PANTHER" id="PTHR48077:SF3">
    <property type="entry name" value="TRYPTOPHAN SYNTHASE"/>
    <property type="match status" value="1"/>
</dbReference>
<dbReference type="PROSITE" id="PS00168">
    <property type="entry name" value="TRP_SYNTHASE_BETA"/>
    <property type="match status" value="1"/>
</dbReference>
<evidence type="ECO:0000313" key="13">
    <source>
        <dbReference type="EMBL" id="GET32978.1"/>
    </source>
</evidence>
<comment type="subunit">
    <text evidence="4 11">Tetramer of two alpha and two beta chains.</text>
</comment>
<evidence type="ECO:0000256" key="2">
    <source>
        <dbReference type="ARBA" id="ARBA00004733"/>
    </source>
</evidence>
<dbReference type="InterPro" id="IPR023026">
    <property type="entry name" value="Trp_synth_beta/beta-like"/>
</dbReference>
<keyword evidence="14" id="KW-1185">Reference proteome</keyword>
<organism evidence="13 14">
    <name type="scientific">Prolixibacter bellariivorans</name>
    <dbReference type="NCBI Taxonomy" id="314319"/>
    <lineage>
        <taxon>Bacteria</taxon>
        <taxon>Pseudomonadati</taxon>
        <taxon>Bacteroidota</taxon>
        <taxon>Bacteroidia</taxon>
        <taxon>Marinilabiliales</taxon>
        <taxon>Prolixibacteraceae</taxon>
        <taxon>Prolixibacter</taxon>
    </lineage>
</organism>
<dbReference type="HAMAP" id="MF_00133">
    <property type="entry name" value="Trp_synth_beta"/>
    <property type="match status" value="1"/>
</dbReference>
<evidence type="ECO:0000256" key="7">
    <source>
        <dbReference type="ARBA" id="ARBA00022898"/>
    </source>
</evidence>
<dbReference type="InterPro" id="IPR006654">
    <property type="entry name" value="Trp_synth_beta"/>
</dbReference>
<name>A0A5M4AZ30_9BACT</name>
<dbReference type="RefSeq" id="WP_025862855.1">
    <property type="nucleotide sequence ID" value="NZ_BLAX01000001.1"/>
</dbReference>
<keyword evidence="9 11" id="KW-0456">Lyase</keyword>
<evidence type="ECO:0000256" key="1">
    <source>
        <dbReference type="ARBA" id="ARBA00001933"/>
    </source>
</evidence>
<comment type="function">
    <text evidence="11">The beta subunit is responsible for the synthesis of L-tryptophan from indole and L-serine.</text>
</comment>
<keyword evidence="7 11" id="KW-0663">Pyridoxal phosphate</keyword>
<evidence type="ECO:0000256" key="4">
    <source>
        <dbReference type="ARBA" id="ARBA00011270"/>
    </source>
</evidence>
<feature type="modified residue" description="N6-(pyridoxal phosphate)lysine" evidence="11">
    <location>
        <position position="89"/>
    </location>
</feature>
<keyword evidence="6 11" id="KW-0822">Tryptophan biosynthesis</keyword>
<evidence type="ECO:0000256" key="5">
    <source>
        <dbReference type="ARBA" id="ARBA00022605"/>
    </source>
</evidence>
<dbReference type="Pfam" id="PF00291">
    <property type="entry name" value="PALP"/>
    <property type="match status" value="1"/>
</dbReference>
<accession>A0A5M4AZ30</accession>
<dbReference type="AlphaFoldDB" id="A0A5M4AZ30"/>
<reference evidence="13 14" key="1">
    <citation type="submission" date="2019-10" db="EMBL/GenBank/DDBJ databases">
        <title>Prolixibacter strains distinguished by the presence of nitrate reductase genes were adept at nitrate-dependent anaerobic corrosion of metallic iron and carbon steel.</title>
        <authorList>
            <person name="Iino T."/>
            <person name="Shono N."/>
            <person name="Ito K."/>
            <person name="Nakamura R."/>
            <person name="Sueoka K."/>
            <person name="Harayama S."/>
            <person name="Ohkuma M."/>
        </authorList>
    </citation>
    <scope>NUCLEOTIDE SEQUENCE [LARGE SCALE GENOMIC DNA]</scope>
    <source>
        <strain evidence="13 14">JCM 13498</strain>
    </source>
</reference>
<proteinExistence type="inferred from homology"/>
<dbReference type="FunFam" id="3.40.50.1100:FF:000001">
    <property type="entry name" value="Tryptophan synthase beta chain"/>
    <property type="match status" value="1"/>
</dbReference>
<dbReference type="EMBL" id="BLAX01000001">
    <property type="protein sequence ID" value="GET32978.1"/>
    <property type="molecule type" value="Genomic_DNA"/>
</dbReference>
<dbReference type="PANTHER" id="PTHR48077">
    <property type="entry name" value="TRYPTOPHAN SYNTHASE-RELATED"/>
    <property type="match status" value="1"/>
</dbReference>
<evidence type="ECO:0000256" key="10">
    <source>
        <dbReference type="ARBA" id="ARBA00049047"/>
    </source>
</evidence>
<dbReference type="FunFam" id="3.40.50.1100:FF:000004">
    <property type="entry name" value="Tryptophan synthase beta chain"/>
    <property type="match status" value="1"/>
</dbReference>
<comment type="pathway">
    <text evidence="2 11">Amino-acid biosynthesis; L-tryptophan biosynthesis; L-tryptophan from chorismate: step 5/5.</text>
</comment>
<dbReference type="Gene3D" id="3.40.50.1100">
    <property type="match status" value="2"/>
</dbReference>
<dbReference type="Proteomes" id="UP000391834">
    <property type="component" value="Unassembled WGS sequence"/>
</dbReference>
<comment type="similarity">
    <text evidence="3 11">Belongs to the TrpB family.</text>
</comment>
<dbReference type="NCBIfam" id="TIGR00263">
    <property type="entry name" value="trpB"/>
    <property type="match status" value="1"/>
</dbReference>
<comment type="catalytic activity">
    <reaction evidence="10 11">
        <text>(1S,2R)-1-C-(indol-3-yl)glycerol 3-phosphate + L-serine = D-glyceraldehyde 3-phosphate + L-tryptophan + H2O</text>
        <dbReference type="Rhea" id="RHEA:10532"/>
        <dbReference type="ChEBI" id="CHEBI:15377"/>
        <dbReference type="ChEBI" id="CHEBI:33384"/>
        <dbReference type="ChEBI" id="CHEBI:57912"/>
        <dbReference type="ChEBI" id="CHEBI:58866"/>
        <dbReference type="ChEBI" id="CHEBI:59776"/>
        <dbReference type="EC" id="4.2.1.20"/>
    </reaction>
</comment>
<evidence type="ECO:0000256" key="6">
    <source>
        <dbReference type="ARBA" id="ARBA00022822"/>
    </source>
</evidence>
<keyword evidence="8 11" id="KW-0057">Aromatic amino acid biosynthesis</keyword>
<gene>
    <name evidence="11 13" type="primary">trpB</name>
    <name evidence="13" type="ORF">PbJCM13498_18410</name>
</gene>
<comment type="caution">
    <text evidence="13">The sequence shown here is derived from an EMBL/GenBank/DDBJ whole genome shotgun (WGS) entry which is preliminary data.</text>
</comment>
<dbReference type="InterPro" id="IPR006653">
    <property type="entry name" value="Trp_synth_b_CS"/>
</dbReference>
<dbReference type="EC" id="4.2.1.20" evidence="11"/>
<evidence type="ECO:0000259" key="12">
    <source>
        <dbReference type="Pfam" id="PF00291"/>
    </source>
</evidence>
<evidence type="ECO:0000313" key="14">
    <source>
        <dbReference type="Proteomes" id="UP000391834"/>
    </source>
</evidence>
<dbReference type="CDD" id="cd06446">
    <property type="entry name" value="Trp-synth_B"/>
    <property type="match status" value="1"/>
</dbReference>
<dbReference type="InterPro" id="IPR036052">
    <property type="entry name" value="TrpB-like_PALP_sf"/>
</dbReference>
<dbReference type="InterPro" id="IPR001926">
    <property type="entry name" value="TrpB-like_PALP"/>
</dbReference>
<sequence length="395" mass="43507">MSYHVDQNGYYGRFGGAFIPEMMYPNVDELRNRYLEIIESEEFRKEYTDLLRDYVGRPSPLYFSNRLSQQYGAQIYLKREDLNHTGSHKINNTVGQILLAKRLGKHRIIAETGAGQHGVATATVCSREGLQCIVYMGALDVSRQAPNVEKMKMLGAEVRPVYSGNQTLKDATNEAIRDWINHPEDTHYIIGSVVGPHPYPDMVARFQAIISQEMRQQLKEKTGFELPNAVIACVGGGSNAAGAFYHFLDDKAVKLIAVEAAGKGIDTGESAATTALGKTGVLHGSKSLLMQTEDGQIIEPYSISAGLDYPGIGPMHANLYETGRAQFMSVTDEETLEAAYNLTEKEGIIPALESAHALAALEKLKFTSGEVVVVNISGRGDKDMETYLKHFHAKQ</sequence>
<dbReference type="SUPFAM" id="SSF53686">
    <property type="entry name" value="Tryptophan synthase beta subunit-like PLP-dependent enzymes"/>
    <property type="match status" value="1"/>
</dbReference>
<protein>
    <recommendedName>
        <fullName evidence="11">Tryptophan synthase beta chain</fullName>
        <ecNumber evidence="11">4.2.1.20</ecNumber>
    </recommendedName>
</protein>
<comment type="cofactor">
    <cofactor evidence="1 11">
        <name>pyridoxal 5'-phosphate</name>
        <dbReference type="ChEBI" id="CHEBI:597326"/>
    </cofactor>
</comment>
<dbReference type="OrthoDB" id="9766131at2"/>
<evidence type="ECO:0000256" key="3">
    <source>
        <dbReference type="ARBA" id="ARBA00009982"/>
    </source>
</evidence>
<dbReference type="UniPathway" id="UPA00035">
    <property type="reaction ID" value="UER00044"/>
</dbReference>
<evidence type="ECO:0000256" key="11">
    <source>
        <dbReference type="HAMAP-Rule" id="MF_00133"/>
    </source>
</evidence>
<feature type="domain" description="Tryptophan synthase beta chain-like PALP" evidence="12">
    <location>
        <begin position="56"/>
        <end position="378"/>
    </location>
</feature>
<evidence type="ECO:0000256" key="9">
    <source>
        <dbReference type="ARBA" id="ARBA00023239"/>
    </source>
</evidence>
<dbReference type="GO" id="GO:0004834">
    <property type="term" value="F:tryptophan synthase activity"/>
    <property type="evidence" value="ECO:0007669"/>
    <property type="project" value="UniProtKB-UniRule"/>
</dbReference>
<dbReference type="GO" id="GO:0005737">
    <property type="term" value="C:cytoplasm"/>
    <property type="evidence" value="ECO:0007669"/>
    <property type="project" value="TreeGrafter"/>
</dbReference>
<dbReference type="PIRSF" id="PIRSF001413">
    <property type="entry name" value="Trp_syn_beta"/>
    <property type="match status" value="1"/>
</dbReference>
<keyword evidence="5 11" id="KW-0028">Amino-acid biosynthesis</keyword>